<dbReference type="FunFam" id="3.40.50.300:FF:000133">
    <property type="entry name" value="Spermidine/putrescine import ATP-binding protein PotA"/>
    <property type="match status" value="1"/>
</dbReference>
<protein>
    <submittedName>
        <fullName evidence="6">Spermidine/putrescine ABC transporter ATP-binding protein</fullName>
    </submittedName>
</protein>
<dbReference type="EMBL" id="LJYW01000001">
    <property type="protein sequence ID" value="KPL54132.1"/>
    <property type="molecule type" value="Genomic_DNA"/>
</dbReference>
<dbReference type="InterPro" id="IPR013611">
    <property type="entry name" value="Transp-assoc_OB_typ2"/>
</dbReference>
<keyword evidence="3" id="KW-0547">Nucleotide-binding</keyword>
<dbReference type="InterPro" id="IPR003439">
    <property type="entry name" value="ABC_transporter-like_ATP-bd"/>
</dbReference>
<dbReference type="GO" id="GO:0043190">
    <property type="term" value="C:ATP-binding cassette (ABC) transporter complex"/>
    <property type="evidence" value="ECO:0007669"/>
    <property type="project" value="InterPro"/>
</dbReference>
<dbReference type="AlphaFoldDB" id="A0A0P6WHE3"/>
<keyword evidence="2" id="KW-0813">Transport</keyword>
<comment type="caution">
    <text evidence="6">The sequence shown here is derived from an EMBL/GenBank/DDBJ whole genome shotgun (WGS) entry which is preliminary data.</text>
</comment>
<dbReference type="RefSeq" id="WP_054360298.1">
    <property type="nucleotide sequence ID" value="NZ_LJYW01000001.1"/>
</dbReference>
<comment type="similarity">
    <text evidence="1">Belongs to the ABC transporter superfamily.</text>
</comment>
<dbReference type="Proteomes" id="UP000048984">
    <property type="component" value="Unassembled WGS sequence"/>
</dbReference>
<evidence type="ECO:0000259" key="5">
    <source>
        <dbReference type="PROSITE" id="PS50893"/>
    </source>
</evidence>
<dbReference type="InterPro" id="IPR050093">
    <property type="entry name" value="ABC_SmlMolc_Importer"/>
</dbReference>
<proteinExistence type="inferred from homology"/>
<feature type="domain" description="ABC transporter" evidence="5">
    <location>
        <begin position="12"/>
        <end position="242"/>
    </location>
</feature>
<dbReference type="GO" id="GO:0015847">
    <property type="term" value="P:putrescine transport"/>
    <property type="evidence" value="ECO:0007669"/>
    <property type="project" value="UniProtKB-ARBA"/>
</dbReference>
<keyword evidence="7" id="KW-1185">Reference proteome</keyword>
<dbReference type="InterPro" id="IPR027417">
    <property type="entry name" value="P-loop_NTPase"/>
</dbReference>
<dbReference type="SUPFAM" id="SSF50331">
    <property type="entry name" value="MOP-like"/>
    <property type="match status" value="1"/>
</dbReference>
<dbReference type="GO" id="GO:0016887">
    <property type="term" value="F:ATP hydrolysis activity"/>
    <property type="evidence" value="ECO:0007669"/>
    <property type="project" value="InterPro"/>
</dbReference>
<dbReference type="PANTHER" id="PTHR42781">
    <property type="entry name" value="SPERMIDINE/PUTRESCINE IMPORT ATP-BINDING PROTEIN POTA"/>
    <property type="match status" value="1"/>
</dbReference>
<dbReference type="PANTHER" id="PTHR42781:SF4">
    <property type="entry name" value="SPERMIDINE_PUTRESCINE IMPORT ATP-BINDING PROTEIN POTA"/>
    <property type="match status" value="1"/>
</dbReference>
<sequence>MTEAAARDPGFLSIAAAEKHFGPATVLDGVDLAVGRGEFVSLLGPSGCGKTTLLRIVAGLVRPDRGRVVLDGQELTRLPPHRRDIGVVFQNYALFPHLDVAGNVAFGLKARGADPAAIAATVARNLALVQMSAYADRSVKALSGGQQQRVAVARALAVGPKLLLLDEPFSALDRKLREAMQIDLKRILREVGTTAIFVTHDQDEALAMSDRIAVMARGRIEQLATPAEIYARPATPFALGFVGLSTRIPGTVQAAEAGLLTIATALGPIRARGHFLPGSAVLVGVRPERIALGSGAGDATGPAGPAGHNAIRAALADAIFKGARVQLLFAAPEGAEVQVEASSLPAGAAPGALLDLTWAVDDTLVYPAAEAGPQDLEAVA</sequence>
<gene>
    <name evidence="6" type="ORF">ABB55_19515</name>
</gene>
<keyword evidence="4 6" id="KW-0067">ATP-binding</keyword>
<evidence type="ECO:0000256" key="3">
    <source>
        <dbReference type="ARBA" id="ARBA00022741"/>
    </source>
</evidence>
<dbReference type="InterPro" id="IPR003593">
    <property type="entry name" value="AAA+_ATPase"/>
</dbReference>
<dbReference type="GO" id="GO:0022857">
    <property type="term" value="F:transmembrane transporter activity"/>
    <property type="evidence" value="ECO:0007669"/>
    <property type="project" value="InterPro"/>
</dbReference>
<dbReference type="InterPro" id="IPR017871">
    <property type="entry name" value="ABC_transporter-like_CS"/>
</dbReference>
<name>A0A0P6WHE3_9HYPH</name>
<dbReference type="SMART" id="SM00382">
    <property type="entry name" value="AAA"/>
    <property type="match status" value="1"/>
</dbReference>
<dbReference type="Pfam" id="PF00005">
    <property type="entry name" value="ABC_tran"/>
    <property type="match status" value="1"/>
</dbReference>
<reference evidence="6 7" key="2">
    <citation type="submission" date="2015-10" db="EMBL/GenBank/DDBJ databases">
        <title>Draft Genome Sequence of Prosthecomicrobium hirschii ATCC 27832.</title>
        <authorList>
            <person name="Daniel J."/>
            <person name="Givan S.A."/>
            <person name="Brun Y.V."/>
            <person name="Brown P.J."/>
        </authorList>
    </citation>
    <scope>NUCLEOTIDE SEQUENCE [LARGE SCALE GENOMIC DNA]</scope>
    <source>
        <strain evidence="6 7">16</strain>
    </source>
</reference>
<dbReference type="STRING" id="665126.ABB55_19515"/>
<evidence type="ECO:0000256" key="2">
    <source>
        <dbReference type="ARBA" id="ARBA00022448"/>
    </source>
</evidence>
<dbReference type="PROSITE" id="PS50893">
    <property type="entry name" value="ABC_TRANSPORTER_2"/>
    <property type="match status" value="1"/>
</dbReference>
<evidence type="ECO:0000256" key="4">
    <source>
        <dbReference type="ARBA" id="ARBA00022840"/>
    </source>
</evidence>
<reference evidence="6 7" key="1">
    <citation type="submission" date="2015-09" db="EMBL/GenBank/DDBJ databases">
        <authorList>
            <person name="Jackson K.R."/>
            <person name="Lunt B.L."/>
            <person name="Fisher J.N.B."/>
            <person name="Gardner A.V."/>
            <person name="Bailey M.E."/>
            <person name="Deus L.M."/>
            <person name="Earl A.S."/>
            <person name="Gibby P.D."/>
            <person name="Hartmann K.A."/>
            <person name="Liu J.E."/>
            <person name="Manci A.M."/>
            <person name="Nielsen D.A."/>
            <person name="Solomon M.B."/>
            <person name="Breakwell D.P."/>
            <person name="Burnett S.H."/>
            <person name="Grose J.H."/>
        </authorList>
    </citation>
    <scope>NUCLEOTIDE SEQUENCE [LARGE SCALE GENOMIC DNA]</scope>
    <source>
        <strain evidence="6 7">16</strain>
    </source>
</reference>
<dbReference type="Pfam" id="PF08402">
    <property type="entry name" value="TOBE_2"/>
    <property type="match status" value="1"/>
</dbReference>
<dbReference type="SUPFAM" id="SSF52540">
    <property type="entry name" value="P-loop containing nucleoside triphosphate hydrolases"/>
    <property type="match status" value="1"/>
</dbReference>
<accession>A0A0P6WHE3</accession>
<evidence type="ECO:0000256" key="1">
    <source>
        <dbReference type="ARBA" id="ARBA00005417"/>
    </source>
</evidence>
<dbReference type="PROSITE" id="PS00211">
    <property type="entry name" value="ABC_TRANSPORTER_1"/>
    <property type="match status" value="1"/>
</dbReference>
<dbReference type="InterPro" id="IPR008995">
    <property type="entry name" value="Mo/tungstate-bd_C_term_dom"/>
</dbReference>
<evidence type="ECO:0000313" key="7">
    <source>
        <dbReference type="Proteomes" id="UP000048984"/>
    </source>
</evidence>
<dbReference type="GO" id="GO:0005524">
    <property type="term" value="F:ATP binding"/>
    <property type="evidence" value="ECO:0007669"/>
    <property type="project" value="UniProtKB-KW"/>
</dbReference>
<organism evidence="6 7">
    <name type="scientific">Prosthecodimorpha hirschii</name>
    <dbReference type="NCBI Taxonomy" id="665126"/>
    <lineage>
        <taxon>Bacteria</taxon>
        <taxon>Pseudomonadati</taxon>
        <taxon>Pseudomonadota</taxon>
        <taxon>Alphaproteobacteria</taxon>
        <taxon>Hyphomicrobiales</taxon>
        <taxon>Ancalomicrobiaceae</taxon>
        <taxon>Prosthecodimorpha</taxon>
    </lineage>
</organism>
<evidence type="ECO:0000313" key="6">
    <source>
        <dbReference type="EMBL" id="KPL54132.1"/>
    </source>
</evidence>
<dbReference type="Gene3D" id="3.40.50.300">
    <property type="entry name" value="P-loop containing nucleotide triphosphate hydrolases"/>
    <property type="match status" value="1"/>
</dbReference>